<dbReference type="InterPro" id="IPR011127">
    <property type="entry name" value="Dala_Dala_lig_N"/>
</dbReference>
<dbReference type="InterPro" id="IPR013815">
    <property type="entry name" value="ATP_grasp_subdomain_1"/>
</dbReference>
<dbReference type="Gene3D" id="3.30.470.20">
    <property type="entry name" value="ATP-grasp fold, B domain"/>
    <property type="match status" value="1"/>
</dbReference>
<feature type="domain" description="D-alanine--D-alanine ligase N-terminal" evidence="1">
    <location>
        <begin position="1"/>
        <end position="155"/>
    </location>
</feature>
<dbReference type="InterPro" id="IPR000291">
    <property type="entry name" value="D-Ala_lig_Van_CS"/>
</dbReference>
<dbReference type="EMBL" id="BARV01016280">
    <property type="protein sequence ID" value="GAI25143.1"/>
    <property type="molecule type" value="Genomic_DNA"/>
</dbReference>
<evidence type="ECO:0000259" key="1">
    <source>
        <dbReference type="Pfam" id="PF01820"/>
    </source>
</evidence>
<evidence type="ECO:0000313" key="2">
    <source>
        <dbReference type="EMBL" id="GAI25143.1"/>
    </source>
</evidence>
<reference evidence="2" key="1">
    <citation type="journal article" date="2014" name="Front. Microbiol.">
        <title>High frequency of phylogenetically diverse reductive dehalogenase-homologous genes in deep subseafloor sedimentary metagenomes.</title>
        <authorList>
            <person name="Kawai M."/>
            <person name="Futagami T."/>
            <person name="Toyoda A."/>
            <person name="Takaki Y."/>
            <person name="Nishi S."/>
            <person name="Hori S."/>
            <person name="Arai W."/>
            <person name="Tsubouchi T."/>
            <person name="Morono Y."/>
            <person name="Uchiyama I."/>
            <person name="Ito T."/>
            <person name="Fujiyama A."/>
            <person name="Inagaki F."/>
            <person name="Takami H."/>
        </authorList>
    </citation>
    <scope>NUCLEOTIDE SEQUENCE</scope>
    <source>
        <strain evidence="2">Expedition CK06-06</strain>
    </source>
</reference>
<proteinExistence type="predicted"/>
<dbReference type="Gene3D" id="3.40.50.20">
    <property type="match status" value="1"/>
</dbReference>
<dbReference type="PANTHER" id="PTHR23132:SF23">
    <property type="entry name" value="D-ALANINE--D-ALANINE LIGASE B"/>
    <property type="match status" value="1"/>
</dbReference>
<comment type="caution">
    <text evidence="2">The sequence shown here is derived from an EMBL/GenBank/DDBJ whole genome shotgun (WGS) entry which is preliminary data.</text>
</comment>
<dbReference type="GO" id="GO:0008716">
    <property type="term" value="F:D-alanine-D-alanine ligase activity"/>
    <property type="evidence" value="ECO:0007669"/>
    <property type="project" value="TreeGrafter"/>
</dbReference>
<gene>
    <name evidence="2" type="ORF">S06H3_27970</name>
</gene>
<dbReference type="Pfam" id="PF01820">
    <property type="entry name" value="Dala_Dala_lig_N"/>
    <property type="match status" value="1"/>
</dbReference>
<dbReference type="InterPro" id="IPR016185">
    <property type="entry name" value="PreATP-grasp_dom_sf"/>
</dbReference>
<sequence>MGGTSAEREVSLSTGANIIEYLNRDKYEVIPVEIDKNGRWIALPDPKKPSLAKKQELIKKQKLNKKQSEIPTESIFNEEIDLKEIEKINDKYLSSEFKLLEKANPILTLNYEDKKIIKDFKPAIDVVFIALHGPQGEDGKFQALLDLLDIPYTGSGVMASALGMNKLLSKRLFTQAGILVSKYIDINLKDWQENIKRANSGL</sequence>
<feature type="non-terminal residue" evidence="2">
    <location>
        <position position="202"/>
    </location>
</feature>
<dbReference type="PROSITE" id="PS00843">
    <property type="entry name" value="DALA_DALA_LIGASE_1"/>
    <property type="match status" value="1"/>
</dbReference>
<protein>
    <recommendedName>
        <fullName evidence="1">D-alanine--D-alanine ligase N-terminal domain-containing protein</fullName>
    </recommendedName>
</protein>
<dbReference type="PANTHER" id="PTHR23132">
    <property type="entry name" value="D-ALANINE--D-ALANINE LIGASE"/>
    <property type="match status" value="1"/>
</dbReference>
<dbReference type="Gene3D" id="3.30.1490.20">
    <property type="entry name" value="ATP-grasp fold, A domain"/>
    <property type="match status" value="1"/>
</dbReference>
<organism evidence="2">
    <name type="scientific">marine sediment metagenome</name>
    <dbReference type="NCBI Taxonomy" id="412755"/>
    <lineage>
        <taxon>unclassified sequences</taxon>
        <taxon>metagenomes</taxon>
        <taxon>ecological metagenomes</taxon>
    </lineage>
</organism>
<dbReference type="GO" id="GO:0005524">
    <property type="term" value="F:ATP binding"/>
    <property type="evidence" value="ECO:0007669"/>
    <property type="project" value="InterPro"/>
</dbReference>
<accession>X1M1B7</accession>
<dbReference type="SUPFAM" id="SSF52440">
    <property type="entry name" value="PreATP-grasp domain"/>
    <property type="match status" value="1"/>
</dbReference>
<name>X1M1B7_9ZZZZ</name>
<dbReference type="AlphaFoldDB" id="X1M1B7"/>